<feature type="region of interest" description="Disordered" evidence="1">
    <location>
        <begin position="188"/>
        <end position="210"/>
    </location>
</feature>
<gene>
    <name evidence="2" type="ORF">B7P43_G05827</name>
</gene>
<protein>
    <submittedName>
        <fullName evidence="2">Uncharacterized protein</fullName>
    </submittedName>
</protein>
<proteinExistence type="predicted"/>
<dbReference type="Proteomes" id="UP000235965">
    <property type="component" value="Unassembled WGS sequence"/>
</dbReference>
<organism evidence="2 3">
    <name type="scientific">Cryptotermes secundus</name>
    <dbReference type="NCBI Taxonomy" id="105785"/>
    <lineage>
        <taxon>Eukaryota</taxon>
        <taxon>Metazoa</taxon>
        <taxon>Ecdysozoa</taxon>
        <taxon>Arthropoda</taxon>
        <taxon>Hexapoda</taxon>
        <taxon>Insecta</taxon>
        <taxon>Pterygota</taxon>
        <taxon>Neoptera</taxon>
        <taxon>Polyneoptera</taxon>
        <taxon>Dictyoptera</taxon>
        <taxon>Blattodea</taxon>
        <taxon>Blattoidea</taxon>
        <taxon>Termitoidae</taxon>
        <taxon>Kalotermitidae</taxon>
        <taxon>Cryptotermitinae</taxon>
        <taxon>Cryptotermes</taxon>
    </lineage>
</organism>
<accession>A0A2J7QN74</accession>
<feature type="region of interest" description="Disordered" evidence="1">
    <location>
        <begin position="282"/>
        <end position="311"/>
    </location>
</feature>
<evidence type="ECO:0000313" key="2">
    <source>
        <dbReference type="EMBL" id="PNF30028.1"/>
    </source>
</evidence>
<keyword evidence="3" id="KW-1185">Reference proteome</keyword>
<comment type="caution">
    <text evidence="2">The sequence shown here is derived from an EMBL/GenBank/DDBJ whole genome shotgun (WGS) entry which is preliminary data.</text>
</comment>
<feature type="region of interest" description="Disordered" evidence="1">
    <location>
        <begin position="502"/>
        <end position="526"/>
    </location>
</feature>
<evidence type="ECO:0000256" key="1">
    <source>
        <dbReference type="SAM" id="MobiDB-lite"/>
    </source>
</evidence>
<feature type="compositionally biased region" description="Polar residues" evidence="1">
    <location>
        <begin position="200"/>
        <end position="210"/>
    </location>
</feature>
<feature type="compositionally biased region" description="Basic and acidic residues" evidence="1">
    <location>
        <begin position="1"/>
        <end position="22"/>
    </location>
</feature>
<evidence type="ECO:0000313" key="3">
    <source>
        <dbReference type="Proteomes" id="UP000235965"/>
    </source>
</evidence>
<reference evidence="2 3" key="1">
    <citation type="submission" date="2017-12" db="EMBL/GenBank/DDBJ databases">
        <title>Hemimetabolous genomes reveal molecular basis of termite eusociality.</title>
        <authorList>
            <person name="Harrison M.C."/>
            <person name="Jongepier E."/>
            <person name="Robertson H.M."/>
            <person name="Arning N."/>
            <person name="Bitard-Feildel T."/>
            <person name="Chao H."/>
            <person name="Childers C.P."/>
            <person name="Dinh H."/>
            <person name="Doddapaneni H."/>
            <person name="Dugan S."/>
            <person name="Gowin J."/>
            <person name="Greiner C."/>
            <person name="Han Y."/>
            <person name="Hu H."/>
            <person name="Hughes D.S.T."/>
            <person name="Huylmans A.-K."/>
            <person name="Kemena C."/>
            <person name="Kremer L.P.M."/>
            <person name="Lee S.L."/>
            <person name="Lopez-Ezquerra A."/>
            <person name="Mallet L."/>
            <person name="Monroy-Kuhn J.M."/>
            <person name="Moser A."/>
            <person name="Murali S.C."/>
            <person name="Muzny D.M."/>
            <person name="Otani S."/>
            <person name="Piulachs M.-D."/>
            <person name="Poelchau M."/>
            <person name="Qu J."/>
            <person name="Schaub F."/>
            <person name="Wada-Katsumata A."/>
            <person name="Worley K.C."/>
            <person name="Xie Q."/>
            <person name="Ylla G."/>
            <person name="Poulsen M."/>
            <person name="Gibbs R.A."/>
            <person name="Schal C."/>
            <person name="Richards S."/>
            <person name="Belles X."/>
            <person name="Korb J."/>
            <person name="Bornberg-Bauer E."/>
        </authorList>
    </citation>
    <scope>NUCLEOTIDE SEQUENCE [LARGE SCALE GENOMIC DNA]</scope>
    <source>
        <tissue evidence="2">Whole body</tissue>
    </source>
</reference>
<sequence>MATPTDSHRPPDETDSGPEHGSGETAQKAGPERKYWSRILGKTMPTDSHRPPDETDSRPEYGSGDSVQKAGDKGKYRSPNVENTGHPAGPSVVDTVVDNPSDGKELRSEHQEALAAEDCRETPTVENKFTPPQFRIKVMFELDARAQRQEVRLQYNRRPKISAQVNELPHTLQVAGRLVTRKEVFGEPTGQAKSEFHTSPIPSTSQSTKVPSEVGLNLAVEIKLLHGTPESLHNMHRQMKQSSLEFPGFTNEVKIQRGTMEGDPKADVKQVTDTGNEVLPAGTETGFGDAQGKLNANEPDRPPTRNNVISTATGGLTKCDKLTNICENPRKFLHVRNEIPEMLNRPIVVLRAKTETTSGATKEAPVERPEVRFQYGKRPKTSAQMKELPNTLQEAGCLVSFKEAFGEPGGQAKSEVHTSTVPFSSQSTKVASEVSPNLAAKVEMLYGTRESLYNVHRQMKPYNLESPGFTDEVKIQRGTMEGDPKADVKQVTDTGNEVLPAGTETGFGDAQGKLNANEPDRAPTRNNVISTATGVLTKCDKLTNICENPRKFLHVRNEIPEMLNRPIVVLRAKTETTSGATKEAPVERPEVRFQYDKRPKTSAQMKELPHTLQESGCLVSCKEVFGEPGGQAKVEFHTSPVPSSSQSTKFPWEVSPNLAAKVEMLYGTRESLHNVHRQMKQSNLEYPGFTDEVKIQRGAMEGDPKADVKQVTDTGNEVLPAGTETGFADAQGKLNANEPDRAPTRKNVASLVTDILTKCDKLTNICGKPRKFLHNRNELLQMLNRPSVVLRAKTETTSGTTKYQLNMNERDTIPIRESLVSLALGVLTKCQKMANICKEITNVFPEHLLPRIMVSSKYPILHPILCFMLIEISFLIIKLLSELMSALMSLIYVIIHKGIMNIVPDVIIDSLDTLMISLPSLETKYKILCTNLMIDVKILTPEELDVAVQENQTENMQTDMCEQTGVSGEKTDTPSQLFQTPHEQDEACSAVLLEVPRCSLPLLVKDSIKMRLWTVGLTLELMEQKIVTALKNPSEYFRLQ</sequence>
<feature type="compositionally biased region" description="Basic and acidic residues" evidence="1">
    <location>
        <begin position="47"/>
        <end position="59"/>
    </location>
</feature>
<dbReference type="InParanoid" id="A0A2J7QN74"/>
<feature type="region of interest" description="Disordered" evidence="1">
    <location>
        <begin position="1"/>
        <end position="94"/>
    </location>
</feature>
<dbReference type="AlphaFoldDB" id="A0A2J7QN74"/>
<dbReference type="EMBL" id="NEVH01013199">
    <property type="protein sequence ID" value="PNF30028.1"/>
    <property type="molecule type" value="Genomic_DNA"/>
</dbReference>
<name>A0A2J7QN74_9NEOP</name>